<dbReference type="Gramene" id="TraesCS1A03G0891700.1">
    <property type="protein sequence ID" value="TraesCS1A03G0891700.1.CDS1"/>
    <property type="gene ID" value="TraesCS1A03G0891700"/>
</dbReference>
<dbReference type="InterPro" id="IPR006501">
    <property type="entry name" value="Pectinesterase_inhib_dom"/>
</dbReference>
<evidence type="ECO:0000313" key="6">
    <source>
        <dbReference type="EnsemblPlants" id="TraesCS1A02G366600.1.cds1"/>
    </source>
</evidence>
<comment type="similarity">
    <text evidence="3">Belongs to the PMEI family.</text>
</comment>
<proteinExistence type="inferred from homology"/>
<dbReference type="NCBIfam" id="TIGR01614">
    <property type="entry name" value="PME_inhib"/>
    <property type="match status" value="1"/>
</dbReference>
<dbReference type="GO" id="GO:0009827">
    <property type="term" value="P:plant-type cell wall modification"/>
    <property type="evidence" value="ECO:0000318"/>
    <property type="project" value="GO_Central"/>
</dbReference>
<reference evidence="6" key="1">
    <citation type="submission" date="2018-08" db="EMBL/GenBank/DDBJ databases">
        <authorList>
            <person name="Rossello M."/>
        </authorList>
    </citation>
    <scope>NUCLEOTIDE SEQUENCE [LARGE SCALE GENOMIC DNA]</scope>
    <source>
        <strain evidence="6">cv. Chinese Spring</strain>
    </source>
</reference>
<evidence type="ECO:0000256" key="4">
    <source>
        <dbReference type="SAM" id="SignalP"/>
    </source>
</evidence>
<feature type="signal peptide" evidence="4">
    <location>
        <begin position="1"/>
        <end position="25"/>
    </location>
</feature>
<dbReference type="Pfam" id="PF04043">
    <property type="entry name" value="PMEI"/>
    <property type="match status" value="1"/>
</dbReference>
<protein>
    <recommendedName>
        <fullName evidence="5">Pectinesterase inhibitor domain-containing protein</fullName>
    </recommendedName>
</protein>
<dbReference type="PANTHER" id="PTHR35357:SF8">
    <property type="entry name" value="OS01G0111000 PROTEIN"/>
    <property type="match status" value="1"/>
</dbReference>
<evidence type="ECO:0000256" key="2">
    <source>
        <dbReference type="ARBA" id="ARBA00023157"/>
    </source>
</evidence>
<dbReference type="InterPro" id="IPR035513">
    <property type="entry name" value="Invertase/methylesterase_inhib"/>
</dbReference>
<dbReference type="GO" id="GO:0004857">
    <property type="term" value="F:enzyme inhibitor activity"/>
    <property type="evidence" value="ECO:0000318"/>
    <property type="project" value="GO_Central"/>
</dbReference>
<feature type="chain" id="PRO_5017221129" description="Pectinesterase inhibitor domain-containing protein" evidence="4">
    <location>
        <begin position="26"/>
        <end position="212"/>
    </location>
</feature>
<dbReference type="OMA" id="LCEMDYD"/>
<dbReference type="GO" id="GO:0009505">
    <property type="term" value="C:plant-type cell wall"/>
    <property type="evidence" value="ECO:0000318"/>
    <property type="project" value="GO_Central"/>
</dbReference>
<reference evidence="6" key="2">
    <citation type="submission" date="2018-10" db="UniProtKB">
        <authorList>
            <consortium name="EnsemblPlants"/>
        </authorList>
    </citation>
    <scope>IDENTIFICATION</scope>
</reference>
<dbReference type="PANTHER" id="PTHR35357">
    <property type="entry name" value="OS02G0537100 PROTEIN"/>
    <property type="match status" value="1"/>
</dbReference>
<dbReference type="AlphaFoldDB" id="A0A3B5Y5P1"/>
<keyword evidence="1 4" id="KW-0732">Signal</keyword>
<evidence type="ECO:0000259" key="5">
    <source>
        <dbReference type="Pfam" id="PF04043"/>
    </source>
</evidence>
<sequence length="212" mass="23384">MAIAWMTTIISSTIIIMLFSSATTAQTNNDNGGKPKRTHFIVEACKNASINSSEYRHVTKEFCVSALQQDKRSDEAKDLHDLALVGVDILKGHIIAASGKVKEMMHSAKNGTSTAQRLRLCEMDYDAAVTILKVCNPMLKDYRGPKGGEKVGPPSFYLPDCVDKASGFVSYCEHELVDMPGQEALYKESIELGKLGDLNVALMQPYWDFTQN</sequence>
<accession>A0A3B5Y5P1</accession>
<name>A0A3B5Y5P1_WHEAT</name>
<feature type="domain" description="Pectinesterase inhibitor" evidence="5">
    <location>
        <begin position="40"/>
        <end position="133"/>
    </location>
</feature>
<dbReference type="Proteomes" id="UP000019116">
    <property type="component" value="Chromosome 1A"/>
</dbReference>
<dbReference type="SMR" id="A0A3B5Y5P1"/>
<evidence type="ECO:0000256" key="3">
    <source>
        <dbReference type="ARBA" id="ARBA00038471"/>
    </source>
</evidence>
<keyword evidence="7" id="KW-1185">Reference proteome</keyword>
<dbReference type="Gramene" id="TraesCS1A02G366600.1">
    <property type="protein sequence ID" value="TraesCS1A02G366600.1.cds1"/>
    <property type="gene ID" value="TraesCS1A02G366600"/>
</dbReference>
<dbReference type="SUPFAM" id="SSF101148">
    <property type="entry name" value="Plant invertase/pectin methylesterase inhibitor"/>
    <property type="match status" value="1"/>
</dbReference>
<dbReference type="Gene3D" id="1.20.140.40">
    <property type="entry name" value="Invertase/pectin methylesterase inhibitor family protein"/>
    <property type="match status" value="1"/>
</dbReference>
<evidence type="ECO:0000313" key="7">
    <source>
        <dbReference type="Proteomes" id="UP000019116"/>
    </source>
</evidence>
<organism evidence="6">
    <name type="scientific">Triticum aestivum</name>
    <name type="common">Wheat</name>
    <dbReference type="NCBI Taxonomy" id="4565"/>
    <lineage>
        <taxon>Eukaryota</taxon>
        <taxon>Viridiplantae</taxon>
        <taxon>Streptophyta</taxon>
        <taxon>Embryophyta</taxon>
        <taxon>Tracheophyta</taxon>
        <taxon>Spermatophyta</taxon>
        <taxon>Magnoliopsida</taxon>
        <taxon>Liliopsida</taxon>
        <taxon>Poales</taxon>
        <taxon>Poaceae</taxon>
        <taxon>BOP clade</taxon>
        <taxon>Pooideae</taxon>
        <taxon>Triticodae</taxon>
        <taxon>Triticeae</taxon>
        <taxon>Triticinae</taxon>
        <taxon>Triticum</taxon>
    </lineage>
</organism>
<keyword evidence="2" id="KW-1015">Disulfide bond</keyword>
<dbReference type="EnsemblPlants" id="TraesCS1A02G366600.1">
    <property type="protein sequence ID" value="TraesCS1A02G366600.1.cds1"/>
    <property type="gene ID" value="TraesCS1A02G366600"/>
</dbReference>
<evidence type="ECO:0000256" key="1">
    <source>
        <dbReference type="ARBA" id="ARBA00022729"/>
    </source>
</evidence>